<organism evidence="2 3">
    <name type="scientific">Flavobacterium crocinum</name>
    <dbReference type="NCBI Taxonomy" id="2183896"/>
    <lineage>
        <taxon>Bacteria</taxon>
        <taxon>Pseudomonadati</taxon>
        <taxon>Bacteroidota</taxon>
        <taxon>Flavobacteriia</taxon>
        <taxon>Flavobacteriales</taxon>
        <taxon>Flavobacteriaceae</taxon>
        <taxon>Flavobacterium</taxon>
    </lineage>
</organism>
<evidence type="ECO:0000313" key="3">
    <source>
        <dbReference type="Proteomes" id="UP000245250"/>
    </source>
</evidence>
<name>A0A2S1YG52_9FLAO</name>
<reference evidence="2 3" key="1">
    <citation type="submission" date="2018-05" db="EMBL/GenBank/DDBJ databases">
        <title>Genome sequencing of Flavobacterium sp. HYN0056.</title>
        <authorList>
            <person name="Yi H."/>
            <person name="Baek C."/>
        </authorList>
    </citation>
    <scope>NUCLEOTIDE SEQUENCE [LARGE SCALE GENOMIC DNA]</scope>
    <source>
        <strain evidence="2 3">HYN0056</strain>
    </source>
</reference>
<proteinExistence type="predicted"/>
<gene>
    <name evidence="2" type="ORF">HYN56_01770</name>
</gene>
<evidence type="ECO:0000256" key="1">
    <source>
        <dbReference type="SAM" id="Phobius"/>
    </source>
</evidence>
<feature type="transmembrane region" description="Helical" evidence="1">
    <location>
        <begin position="335"/>
        <end position="351"/>
    </location>
</feature>
<dbReference type="EMBL" id="CP029255">
    <property type="protein sequence ID" value="AWK03010.1"/>
    <property type="molecule type" value="Genomic_DNA"/>
</dbReference>
<keyword evidence="1" id="KW-1133">Transmembrane helix</keyword>
<sequence>MALVGSAFGASVVLFLFATSKISSFYFINYLGTQFAFLAGFVFFNKFSPIVFITSKIRFENVFFLQCFFVVSFVMFFLSNIIVYATLGIPLFLKSRLDLTADAGGYGIFTRFAEVSGAVAFYLFLHFIIVEKNVSRLFKSTLFFYLLGHLVVTFLSGSKSSVWFFVMNYFCFLILNKTNPRVKDLLLKLRQYQFKIVLVGLIFAFCIILITFDGSPSNAFLFLGQRIVGYGDVYWHAYPNAYIENLPHDHFFLAVFGSFFGFFRIVDPSTFPEPLGYTLTKMFYTVDMIVGPNPRHNIFGYIYFGPYFSILYSFVLGTCLGYIRRLFFNAHSLKILSKILLLLVYIIFINIETDVNFIVFQLNNLLVVFPFILGISLFVYYFFTYPIQINVSKF</sequence>
<feature type="transmembrane region" description="Helical" evidence="1">
    <location>
        <begin position="192"/>
        <end position="212"/>
    </location>
</feature>
<dbReference type="KEGG" id="fcr:HYN56_01770"/>
<evidence type="ECO:0008006" key="4">
    <source>
        <dbReference type="Google" id="ProtNLM"/>
    </source>
</evidence>
<protein>
    <recommendedName>
        <fullName evidence="4">Oligosaccharide repeat unit polymerase</fullName>
    </recommendedName>
</protein>
<feature type="transmembrane region" description="Helical" evidence="1">
    <location>
        <begin position="62"/>
        <end position="85"/>
    </location>
</feature>
<evidence type="ECO:0000313" key="2">
    <source>
        <dbReference type="EMBL" id="AWK03010.1"/>
    </source>
</evidence>
<feature type="transmembrane region" description="Helical" evidence="1">
    <location>
        <begin position="105"/>
        <end position="125"/>
    </location>
</feature>
<feature type="transmembrane region" description="Helical" evidence="1">
    <location>
        <begin position="137"/>
        <end position="156"/>
    </location>
</feature>
<feature type="transmembrane region" description="Helical" evidence="1">
    <location>
        <begin position="298"/>
        <end position="323"/>
    </location>
</feature>
<keyword evidence="1" id="KW-0812">Transmembrane</keyword>
<dbReference type="Proteomes" id="UP000245250">
    <property type="component" value="Chromosome"/>
</dbReference>
<keyword evidence="3" id="KW-1185">Reference proteome</keyword>
<accession>A0A2S1YG52</accession>
<feature type="transmembrane region" description="Helical" evidence="1">
    <location>
        <begin position="162"/>
        <end position="180"/>
    </location>
</feature>
<dbReference type="AlphaFoldDB" id="A0A2S1YG52"/>
<feature type="transmembrane region" description="Helical" evidence="1">
    <location>
        <begin position="34"/>
        <end position="55"/>
    </location>
</feature>
<keyword evidence="1" id="KW-0472">Membrane</keyword>
<feature type="transmembrane region" description="Helical" evidence="1">
    <location>
        <begin position="357"/>
        <end position="383"/>
    </location>
</feature>